<protein>
    <submittedName>
        <fullName evidence="2">Uncharacterized protein</fullName>
    </submittedName>
</protein>
<organism evidence="2">
    <name type="scientific">Streptomyces sp. R44</name>
    <dbReference type="NCBI Taxonomy" id="3238633"/>
    <lineage>
        <taxon>Bacteria</taxon>
        <taxon>Bacillati</taxon>
        <taxon>Actinomycetota</taxon>
        <taxon>Actinomycetes</taxon>
        <taxon>Kitasatosporales</taxon>
        <taxon>Streptomycetaceae</taxon>
        <taxon>Streptomyces</taxon>
    </lineage>
</organism>
<dbReference type="EMBL" id="CP163444">
    <property type="protein sequence ID" value="XDQ74544.1"/>
    <property type="molecule type" value="Genomic_DNA"/>
</dbReference>
<dbReference type="RefSeq" id="WP_369147066.1">
    <property type="nucleotide sequence ID" value="NZ_CP163444.1"/>
</dbReference>
<gene>
    <name evidence="2" type="ORF">AB5J54_30275</name>
</gene>
<name>A0AB39T4Z8_9ACTN</name>
<reference evidence="2" key="1">
    <citation type="submission" date="2024-07" db="EMBL/GenBank/DDBJ databases">
        <authorList>
            <person name="Yu S.T."/>
        </authorList>
    </citation>
    <scope>NUCLEOTIDE SEQUENCE</scope>
    <source>
        <strain evidence="2">R44</strain>
    </source>
</reference>
<evidence type="ECO:0000313" key="2">
    <source>
        <dbReference type="EMBL" id="XDQ74544.1"/>
    </source>
</evidence>
<feature type="region of interest" description="Disordered" evidence="1">
    <location>
        <begin position="53"/>
        <end position="74"/>
    </location>
</feature>
<accession>A0AB39T4Z8</accession>
<sequence>MSEISDPVMEAFGELAVALGHTAPLIQWPAVKALFRLLDVHAHELAEEIRGEARRLDSPHMADAADLIDPEVTG</sequence>
<dbReference type="AlphaFoldDB" id="A0AB39T4Z8"/>
<evidence type="ECO:0000256" key="1">
    <source>
        <dbReference type="SAM" id="MobiDB-lite"/>
    </source>
</evidence>
<proteinExistence type="predicted"/>